<dbReference type="GO" id="GO:0003700">
    <property type="term" value="F:DNA-binding transcription factor activity"/>
    <property type="evidence" value="ECO:0007669"/>
    <property type="project" value="TreeGrafter"/>
</dbReference>
<keyword evidence="2 4" id="KW-0238">DNA-binding</keyword>
<dbReference type="InterPro" id="IPR009057">
    <property type="entry name" value="Homeodomain-like_sf"/>
</dbReference>
<feature type="DNA-binding region" description="H-T-H motif" evidence="4">
    <location>
        <begin position="58"/>
        <end position="77"/>
    </location>
</feature>
<sequence length="242" mass="26735">MPGSVFSQVMWVNIGFMETTRAGRPRLTERRRPGTTAREEILDAAGELFTTRGYASTSTRAIAEAVGIRQASLYHYFKTKDELLSALLHQTVTPTLTFLSALRHDDPSAAQCLHALAAFDGAQLLTSRWNLGALYLLPELREARLATFWTERERLRLAYLDLSRTILGTTGVADDAADLPFRLVESLVNMWSQPPQSDHVTLAGHVADACLRVLGVADDLPDLRASTHHYLGRNSPAEVGHL</sequence>
<dbReference type="PANTHER" id="PTHR30055:SF234">
    <property type="entry name" value="HTH-TYPE TRANSCRIPTIONAL REGULATOR BETI"/>
    <property type="match status" value="1"/>
</dbReference>
<keyword evidence="1" id="KW-0805">Transcription regulation</keyword>
<dbReference type="Gene3D" id="1.10.357.10">
    <property type="entry name" value="Tetracycline Repressor, domain 2"/>
    <property type="match status" value="1"/>
</dbReference>
<dbReference type="InterPro" id="IPR050109">
    <property type="entry name" value="HTH-type_TetR-like_transc_reg"/>
</dbReference>
<accession>A0A1Y5P7E3</accession>
<reference evidence="6" key="1">
    <citation type="submission" date="2016-03" db="EMBL/GenBank/DDBJ databases">
        <authorList>
            <person name="Ploux O."/>
        </authorList>
    </citation>
    <scope>NUCLEOTIDE SEQUENCE</scope>
    <source>
        <strain evidence="6">UC10</strain>
    </source>
</reference>
<dbReference type="GO" id="GO:0000976">
    <property type="term" value="F:transcription cis-regulatory region binding"/>
    <property type="evidence" value="ECO:0007669"/>
    <property type="project" value="TreeGrafter"/>
</dbReference>
<dbReference type="InterPro" id="IPR001647">
    <property type="entry name" value="HTH_TetR"/>
</dbReference>
<dbReference type="PANTHER" id="PTHR30055">
    <property type="entry name" value="HTH-TYPE TRANSCRIPTIONAL REGULATOR RUTR"/>
    <property type="match status" value="1"/>
</dbReference>
<name>A0A1Y5P7E3_9MYCO</name>
<feature type="domain" description="HTH tetR-type" evidence="5">
    <location>
        <begin position="35"/>
        <end position="95"/>
    </location>
</feature>
<protein>
    <submittedName>
        <fullName evidence="6">Regulatory protein TetR</fullName>
    </submittedName>
</protein>
<evidence type="ECO:0000259" key="5">
    <source>
        <dbReference type="PROSITE" id="PS50977"/>
    </source>
</evidence>
<proteinExistence type="predicted"/>
<evidence type="ECO:0000256" key="1">
    <source>
        <dbReference type="ARBA" id="ARBA00023015"/>
    </source>
</evidence>
<evidence type="ECO:0000256" key="4">
    <source>
        <dbReference type="PROSITE-ProRule" id="PRU00335"/>
    </source>
</evidence>
<dbReference type="EMBL" id="FLQS01000008">
    <property type="protein sequence ID" value="SBS73209.1"/>
    <property type="molecule type" value="Genomic_DNA"/>
</dbReference>
<dbReference type="PROSITE" id="PS50977">
    <property type="entry name" value="HTH_TETR_2"/>
    <property type="match status" value="1"/>
</dbReference>
<evidence type="ECO:0000313" key="6">
    <source>
        <dbReference type="EMBL" id="SBS73209.1"/>
    </source>
</evidence>
<evidence type="ECO:0000256" key="2">
    <source>
        <dbReference type="ARBA" id="ARBA00023125"/>
    </source>
</evidence>
<organism evidence="6">
    <name type="scientific">uncultured Mycobacterium sp</name>
    <dbReference type="NCBI Taxonomy" id="171292"/>
    <lineage>
        <taxon>Bacteria</taxon>
        <taxon>Bacillati</taxon>
        <taxon>Actinomycetota</taxon>
        <taxon>Actinomycetes</taxon>
        <taxon>Mycobacteriales</taxon>
        <taxon>Mycobacteriaceae</taxon>
        <taxon>Mycobacterium</taxon>
        <taxon>environmental samples</taxon>
    </lineage>
</organism>
<evidence type="ECO:0000256" key="3">
    <source>
        <dbReference type="ARBA" id="ARBA00023163"/>
    </source>
</evidence>
<dbReference type="Pfam" id="PF00440">
    <property type="entry name" value="TetR_N"/>
    <property type="match status" value="1"/>
</dbReference>
<keyword evidence="3" id="KW-0804">Transcription</keyword>
<dbReference type="AlphaFoldDB" id="A0A1Y5P7E3"/>
<dbReference type="PRINTS" id="PR00455">
    <property type="entry name" value="HTHTETR"/>
</dbReference>
<gene>
    <name evidence="6" type="ORF">MHPYR_160055</name>
</gene>
<dbReference type="SUPFAM" id="SSF46689">
    <property type="entry name" value="Homeodomain-like"/>
    <property type="match status" value="1"/>
</dbReference>